<evidence type="ECO:0000313" key="2">
    <source>
        <dbReference type="EMBL" id="UYV81085.1"/>
    </source>
</evidence>
<dbReference type="InterPro" id="IPR009057">
    <property type="entry name" value="Homeodomain-like_sf"/>
</dbReference>
<keyword evidence="3" id="KW-1185">Reference proteome</keyword>
<name>A0ABY6LIS5_9ARAC</name>
<dbReference type="Proteomes" id="UP001235939">
    <property type="component" value="Chromosome 19"/>
</dbReference>
<proteinExistence type="predicted"/>
<dbReference type="EMBL" id="CP092881">
    <property type="protein sequence ID" value="UYV81085.1"/>
    <property type="molecule type" value="Genomic_DNA"/>
</dbReference>
<dbReference type="SUPFAM" id="SSF46689">
    <property type="entry name" value="Homeodomain-like"/>
    <property type="match status" value="1"/>
</dbReference>
<evidence type="ECO:0000256" key="1">
    <source>
        <dbReference type="ARBA" id="ARBA00004123"/>
    </source>
</evidence>
<gene>
    <name evidence="2" type="ORF">LAZ67_19002733</name>
</gene>
<evidence type="ECO:0008006" key="4">
    <source>
        <dbReference type="Google" id="ProtNLM"/>
    </source>
</evidence>
<evidence type="ECO:0000313" key="3">
    <source>
        <dbReference type="Proteomes" id="UP001235939"/>
    </source>
</evidence>
<organism evidence="2 3">
    <name type="scientific">Cordylochernes scorpioides</name>
    <dbReference type="NCBI Taxonomy" id="51811"/>
    <lineage>
        <taxon>Eukaryota</taxon>
        <taxon>Metazoa</taxon>
        <taxon>Ecdysozoa</taxon>
        <taxon>Arthropoda</taxon>
        <taxon>Chelicerata</taxon>
        <taxon>Arachnida</taxon>
        <taxon>Pseudoscorpiones</taxon>
        <taxon>Cheliferoidea</taxon>
        <taxon>Chernetidae</taxon>
        <taxon>Cordylochernes</taxon>
    </lineage>
</organism>
<sequence length="185" mass="21514">MLVLKEEIPLQLFNKLPLKNLPPRIPSLEQRMAKCCPRRPIYKEIKRPFPFKKTRWPLSTPISTVSMPRRKIRAHYEQMSEFETGRVIGLKEAGWSNRLIARYLCRSDAAIRRCWQNIQRQDGSGRPRATTEREDRAIVRMAVAAPESTLSTFQRVTGTQVSKMAINRRLRERNLRACRLLGLGS</sequence>
<comment type="subcellular location">
    <subcellularLocation>
        <location evidence="1">Nucleus</location>
    </subcellularLocation>
</comment>
<reference evidence="2 3" key="1">
    <citation type="submission" date="2022-01" db="EMBL/GenBank/DDBJ databases">
        <title>A chromosomal length assembly of Cordylochernes scorpioides.</title>
        <authorList>
            <person name="Zeh D."/>
            <person name="Zeh J."/>
        </authorList>
    </citation>
    <scope>NUCLEOTIDE SEQUENCE [LARGE SCALE GENOMIC DNA]</scope>
    <source>
        <strain evidence="2">IN4F17</strain>
        <tissue evidence="2">Whole Body</tissue>
    </source>
</reference>
<dbReference type="Gene3D" id="1.10.10.60">
    <property type="entry name" value="Homeodomain-like"/>
    <property type="match status" value="1"/>
</dbReference>
<protein>
    <recommendedName>
        <fullName evidence="4">Transposase IS30-like HTH domain-containing protein</fullName>
    </recommendedName>
</protein>
<accession>A0ABY6LIS5</accession>